<accession>A0ABR1JUB7</accession>
<dbReference type="Gene3D" id="3.40.50.150">
    <property type="entry name" value="Vaccinia Virus protein VP39"/>
    <property type="match status" value="1"/>
</dbReference>
<proteinExistence type="predicted"/>
<keyword evidence="1" id="KW-0808">Transferase</keyword>
<dbReference type="InterPro" id="IPR029063">
    <property type="entry name" value="SAM-dependent_MTases_sf"/>
</dbReference>
<dbReference type="CDD" id="cd02440">
    <property type="entry name" value="AdoMet_MTases"/>
    <property type="match status" value="1"/>
</dbReference>
<reference evidence="3 4" key="1">
    <citation type="submission" date="2024-01" db="EMBL/GenBank/DDBJ databases">
        <title>A draft genome for the cacao thread blight pathogen Marasmiellus scandens.</title>
        <authorList>
            <person name="Baruah I.K."/>
            <person name="Leung J."/>
            <person name="Bukari Y."/>
            <person name="Amoako-Attah I."/>
            <person name="Meinhardt L.W."/>
            <person name="Bailey B.A."/>
            <person name="Cohen S.P."/>
        </authorList>
    </citation>
    <scope>NUCLEOTIDE SEQUENCE [LARGE SCALE GENOMIC DNA]</scope>
    <source>
        <strain evidence="3 4">GH-19</strain>
    </source>
</reference>
<evidence type="ECO:0000313" key="3">
    <source>
        <dbReference type="EMBL" id="KAK7467416.1"/>
    </source>
</evidence>
<sequence>MDPAEANKSYFNSGNAAENFDEHPLHAEMAKRIGRAILHAYPFDDESTTILDYACGTGLNSRLLAPHAKSIIGVDISQAMVEKYNLRVSNQGISPDEMRAICVDLKGETDELNGMKFDVVMCCMSYHHFASESLASITQILSYFLRDGGHLFVADVQSTEDHADIFGDGLCPSGVVTQKRGFTQQQMSNLFAGAGLCSFKFDRVTRANKNGRNVDIFLARGLKSAPQINGHSG</sequence>
<keyword evidence="4" id="KW-1185">Reference proteome</keyword>
<protein>
    <recommendedName>
        <fullName evidence="2">Methyltransferase domain-containing protein</fullName>
    </recommendedName>
</protein>
<evidence type="ECO:0000256" key="1">
    <source>
        <dbReference type="ARBA" id="ARBA00022679"/>
    </source>
</evidence>
<dbReference type="PANTHER" id="PTHR43861">
    <property type="entry name" value="TRANS-ACONITATE 2-METHYLTRANSFERASE-RELATED"/>
    <property type="match status" value="1"/>
</dbReference>
<feature type="domain" description="Methyltransferase" evidence="2">
    <location>
        <begin position="50"/>
        <end position="149"/>
    </location>
</feature>
<dbReference type="InterPro" id="IPR041698">
    <property type="entry name" value="Methyltransf_25"/>
</dbReference>
<evidence type="ECO:0000259" key="2">
    <source>
        <dbReference type="Pfam" id="PF13649"/>
    </source>
</evidence>
<evidence type="ECO:0000313" key="4">
    <source>
        <dbReference type="Proteomes" id="UP001498398"/>
    </source>
</evidence>
<dbReference type="Pfam" id="PF13649">
    <property type="entry name" value="Methyltransf_25"/>
    <property type="match status" value="1"/>
</dbReference>
<organism evidence="3 4">
    <name type="scientific">Marasmiellus scandens</name>
    <dbReference type="NCBI Taxonomy" id="2682957"/>
    <lineage>
        <taxon>Eukaryota</taxon>
        <taxon>Fungi</taxon>
        <taxon>Dikarya</taxon>
        <taxon>Basidiomycota</taxon>
        <taxon>Agaricomycotina</taxon>
        <taxon>Agaricomycetes</taxon>
        <taxon>Agaricomycetidae</taxon>
        <taxon>Agaricales</taxon>
        <taxon>Marasmiineae</taxon>
        <taxon>Omphalotaceae</taxon>
        <taxon>Marasmiellus</taxon>
    </lineage>
</organism>
<dbReference type="Proteomes" id="UP001498398">
    <property type="component" value="Unassembled WGS sequence"/>
</dbReference>
<gene>
    <name evidence="3" type="ORF">VKT23_004470</name>
</gene>
<name>A0ABR1JUB7_9AGAR</name>
<comment type="caution">
    <text evidence="3">The sequence shown here is derived from an EMBL/GenBank/DDBJ whole genome shotgun (WGS) entry which is preliminary data.</text>
</comment>
<dbReference type="PANTHER" id="PTHR43861:SF3">
    <property type="entry name" value="PUTATIVE (AFU_ORTHOLOGUE AFUA_2G14390)-RELATED"/>
    <property type="match status" value="1"/>
</dbReference>
<dbReference type="EMBL" id="JBANRG010000004">
    <property type="protein sequence ID" value="KAK7467416.1"/>
    <property type="molecule type" value="Genomic_DNA"/>
</dbReference>
<dbReference type="SUPFAM" id="SSF53335">
    <property type="entry name" value="S-adenosyl-L-methionine-dependent methyltransferases"/>
    <property type="match status" value="1"/>
</dbReference>